<evidence type="ECO:0000256" key="2">
    <source>
        <dbReference type="SAM" id="Phobius"/>
    </source>
</evidence>
<comment type="caution">
    <text evidence="3">The sequence shown here is derived from an EMBL/GenBank/DDBJ whole genome shotgun (WGS) entry which is preliminary data.</text>
</comment>
<sequence>MIRKDEQIIQAECMVKLDKQVLEDKLLIEVERNLKQKADKRAHEADKRVIKADKRVQDVERRHKLELEVERKKLKVEKRLLETKWKLKLKVKHQVIVAERKVENQKHEAEWKSISFSHPYCCRSHHCSIGDFSFDFYGYTMALTSVFFQTFGFILLGGVQLHALNVTGLAINTAGGLWYLYAKYQQKREFRARLYPRKS</sequence>
<keyword evidence="4" id="KW-1185">Reference proteome</keyword>
<dbReference type="EMBL" id="JACMSC010000010">
    <property type="protein sequence ID" value="KAG6504773.1"/>
    <property type="molecule type" value="Genomic_DNA"/>
</dbReference>
<feature type="transmembrane region" description="Helical" evidence="2">
    <location>
        <begin position="136"/>
        <end position="156"/>
    </location>
</feature>
<keyword evidence="2" id="KW-0812">Transmembrane</keyword>
<evidence type="ECO:0000313" key="4">
    <source>
        <dbReference type="Proteomes" id="UP000734854"/>
    </source>
</evidence>
<keyword evidence="2" id="KW-1133">Transmembrane helix</keyword>
<feature type="transmembrane region" description="Helical" evidence="2">
    <location>
        <begin position="162"/>
        <end position="181"/>
    </location>
</feature>
<protein>
    <submittedName>
        <fullName evidence="3">Uncharacterized protein</fullName>
    </submittedName>
</protein>
<gene>
    <name evidence="3" type="ORF">ZIOFF_037120</name>
</gene>
<feature type="coiled-coil region" evidence="1">
    <location>
        <begin position="42"/>
        <end position="84"/>
    </location>
</feature>
<reference evidence="3 4" key="1">
    <citation type="submission" date="2020-08" db="EMBL/GenBank/DDBJ databases">
        <title>Plant Genome Project.</title>
        <authorList>
            <person name="Zhang R.-G."/>
        </authorList>
    </citation>
    <scope>NUCLEOTIDE SEQUENCE [LARGE SCALE GENOMIC DNA]</scope>
    <source>
        <tissue evidence="3">Rhizome</tissue>
    </source>
</reference>
<dbReference type="Proteomes" id="UP000734854">
    <property type="component" value="Unassembled WGS sequence"/>
</dbReference>
<dbReference type="AlphaFoldDB" id="A0A8J5KZ92"/>
<proteinExistence type="predicted"/>
<organism evidence="3 4">
    <name type="scientific">Zingiber officinale</name>
    <name type="common">Ginger</name>
    <name type="synonym">Amomum zingiber</name>
    <dbReference type="NCBI Taxonomy" id="94328"/>
    <lineage>
        <taxon>Eukaryota</taxon>
        <taxon>Viridiplantae</taxon>
        <taxon>Streptophyta</taxon>
        <taxon>Embryophyta</taxon>
        <taxon>Tracheophyta</taxon>
        <taxon>Spermatophyta</taxon>
        <taxon>Magnoliopsida</taxon>
        <taxon>Liliopsida</taxon>
        <taxon>Zingiberales</taxon>
        <taxon>Zingiberaceae</taxon>
        <taxon>Zingiber</taxon>
    </lineage>
</organism>
<accession>A0A8J5KZ92</accession>
<evidence type="ECO:0000313" key="3">
    <source>
        <dbReference type="EMBL" id="KAG6504773.1"/>
    </source>
</evidence>
<keyword evidence="1" id="KW-0175">Coiled coil</keyword>
<evidence type="ECO:0000256" key="1">
    <source>
        <dbReference type="SAM" id="Coils"/>
    </source>
</evidence>
<keyword evidence="2" id="KW-0472">Membrane</keyword>
<name>A0A8J5KZ92_ZINOF</name>